<evidence type="ECO:0000313" key="4">
    <source>
        <dbReference type="Proteomes" id="UP000277145"/>
    </source>
</evidence>
<feature type="transmembrane region" description="Helical" evidence="2">
    <location>
        <begin position="107"/>
        <end position="128"/>
    </location>
</feature>
<dbReference type="AlphaFoldDB" id="A0A3A6UFK0"/>
<organism evidence="3 4">
    <name type="scientific">Legionella pneumophila subsp. pneumophila</name>
    <dbReference type="NCBI Taxonomy" id="91891"/>
    <lineage>
        <taxon>Bacteria</taxon>
        <taxon>Pseudomonadati</taxon>
        <taxon>Pseudomonadota</taxon>
        <taxon>Gammaproteobacteria</taxon>
        <taxon>Legionellales</taxon>
        <taxon>Legionellaceae</taxon>
        <taxon>Legionella</taxon>
    </lineage>
</organism>
<keyword evidence="2" id="KW-0812">Transmembrane</keyword>
<dbReference type="EMBL" id="QWDR01000004">
    <property type="protein sequence ID" value="RJY26526.1"/>
    <property type="molecule type" value="Genomic_DNA"/>
</dbReference>
<evidence type="ECO:0000256" key="2">
    <source>
        <dbReference type="SAM" id="Phobius"/>
    </source>
</evidence>
<feature type="transmembrane region" description="Helical" evidence="2">
    <location>
        <begin position="75"/>
        <end position="95"/>
    </location>
</feature>
<accession>A0A3A6UFK0</accession>
<feature type="region of interest" description="Disordered" evidence="1">
    <location>
        <begin position="17"/>
        <end position="38"/>
    </location>
</feature>
<keyword evidence="2" id="KW-1133">Transmembrane helix</keyword>
<proteinExistence type="predicted"/>
<gene>
    <name evidence="3" type="ORF">D1H98_15780</name>
</gene>
<sequence length="182" mass="19380">MKGYCLTRNFVKQELIMTKEKSESGNSPSNSEEHGTLGPDVYENARKLNIQLATRGPAILYALGKASEQVTNGNVVTAVGGMVVGAIGFFGNRFYRNKGDDSAYTYMGQIVGAVQFTAGFTLLALQAFEAFTDTGETSPLLNVVKLSGVALTLTESALILINSYLYGDGSAKTTSITSPKID</sequence>
<protein>
    <submittedName>
        <fullName evidence="3">Uncharacterized protein</fullName>
    </submittedName>
</protein>
<dbReference type="Proteomes" id="UP000277145">
    <property type="component" value="Unassembled WGS sequence"/>
</dbReference>
<evidence type="ECO:0000313" key="3">
    <source>
        <dbReference type="EMBL" id="RJY26526.1"/>
    </source>
</evidence>
<keyword evidence="2" id="KW-0472">Membrane</keyword>
<evidence type="ECO:0000256" key="1">
    <source>
        <dbReference type="SAM" id="MobiDB-lite"/>
    </source>
</evidence>
<reference evidence="3 4" key="1">
    <citation type="submission" date="2018-08" db="EMBL/GenBank/DDBJ databases">
        <title>Genome Sequences of Legionella pneumophila subsp. pneumophila Isolates, Recovered from a Drinking Water System in a Large Builging.</title>
        <authorList>
            <person name="Gomez-Alvarez V."/>
            <person name="Boczek L."/>
            <person name="King D."/>
            <person name="Pemberton A."/>
            <person name="Pfaller S."/>
            <person name="Rodgers M."/>
            <person name="Santodomingo J."/>
            <person name="Revetta R."/>
        </authorList>
    </citation>
    <scope>NUCLEOTIDE SEQUENCE [LARGE SCALE GENOMIC DNA]</scope>
    <source>
        <strain evidence="3 4">L01C.1</strain>
    </source>
</reference>
<comment type="caution">
    <text evidence="3">The sequence shown here is derived from an EMBL/GenBank/DDBJ whole genome shotgun (WGS) entry which is preliminary data.</text>
</comment>
<name>A0A3A6UFK0_LEGPN</name>